<comment type="caution">
    <text evidence="1">The sequence shown here is derived from an EMBL/GenBank/DDBJ whole genome shotgun (WGS) entry which is preliminary data.</text>
</comment>
<accession>A0A5B2VUR9</accession>
<dbReference type="GO" id="GO:0016787">
    <property type="term" value="F:hydrolase activity"/>
    <property type="evidence" value="ECO:0007669"/>
    <property type="project" value="UniProtKB-KW"/>
</dbReference>
<dbReference type="EC" id="3.1.-.-" evidence="1"/>
<keyword evidence="1" id="KW-0540">Nuclease</keyword>
<sequence>MPLHALAYDPAIAPSDTLLGGLACALDISGALYAPAHDALLVADLHLEKGSSRARRGSMLPPYDTKATLDQLAAVVERYDPGTLVALGDSFHDVGGPERLSDEDRATLGRLQAGRRWIWITGNHDRIVSGCVGGEVVAEWRLGDVVLRHEPTSGSEPEIAGHLHPVGKVAMRGRSVRRRCFITDGRRMVMPAFGAYTGGLNVCDPAFRPLFAEGFEAHLIGTERLYRIGRAQLCRD</sequence>
<dbReference type="GO" id="GO:0004519">
    <property type="term" value="F:endonuclease activity"/>
    <property type="evidence" value="ECO:0007669"/>
    <property type="project" value="UniProtKB-KW"/>
</dbReference>
<dbReference type="InterPro" id="IPR026336">
    <property type="entry name" value="PdeM-like"/>
</dbReference>
<dbReference type="PANTHER" id="PTHR39323">
    <property type="entry name" value="BLR1149 PROTEIN"/>
    <property type="match status" value="1"/>
</dbReference>
<organism evidence="1 2">
    <name type="scientific">Salinarimonas soli</name>
    <dbReference type="NCBI Taxonomy" id="1638099"/>
    <lineage>
        <taxon>Bacteria</taxon>
        <taxon>Pseudomonadati</taxon>
        <taxon>Pseudomonadota</taxon>
        <taxon>Alphaproteobacteria</taxon>
        <taxon>Hyphomicrobiales</taxon>
        <taxon>Salinarimonadaceae</taxon>
        <taxon>Salinarimonas</taxon>
    </lineage>
</organism>
<keyword evidence="1" id="KW-0255">Endonuclease</keyword>
<protein>
    <submittedName>
        <fullName evidence="1">Ligase-associated DNA damage response endonuclease PdeM</fullName>
        <ecNumber evidence="1">3.1.-.-</ecNumber>
    </submittedName>
</protein>
<dbReference type="NCBIfam" id="TIGR04123">
    <property type="entry name" value="P_estr_lig_assc"/>
    <property type="match status" value="1"/>
</dbReference>
<proteinExistence type="predicted"/>
<dbReference type="RefSeq" id="WP_149815670.1">
    <property type="nucleotide sequence ID" value="NZ_VUOA01000007.1"/>
</dbReference>
<gene>
    <name evidence="1" type="primary">pdeM</name>
    <name evidence="1" type="ORF">F0L46_03610</name>
</gene>
<reference evidence="1 2" key="2">
    <citation type="submission" date="2019-09" db="EMBL/GenBank/DDBJ databases">
        <authorList>
            <person name="Jin C."/>
        </authorList>
    </citation>
    <scope>NUCLEOTIDE SEQUENCE [LARGE SCALE GENOMIC DNA]</scope>
    <source>
        <strain evidence="1 2">BN140002</strain>
    </source>
</reference>
<dbReference type="Gene3D" id="3.60.21.10">
    <property type="match status" value="1"/>
</dbReference>
<dbReference type="InterPro" id="IPR024173">
    <property type="entry name" value="Pesterase_MJ0037-like"/>
</dbReference>
<dbReference type="OrthoDB" id="9795838at2"/>
<dbReference type="GO" id="GO:0016874">
    <property type="term" value="F:ligase activity"/>
    <property type="evidence" value="ECO:0007669"/>
    <property type="project" value="UniProtKB-KW"/>
</dbReference>
<keyword evidence="2" id="KW-1185">Reference proteome</keyword>
<dbReference type="PIRSF" id="PIRSF000887">
    <property type="entry name" value="Pesterase_MJ0037"/>
    <property type="match status" value="1"/>
</dbReference>
<evidence type="ECO:0000313" key="1">
    <source>
        <dbReference type="EMBL" id="KAA2242062.1"/>
    </source>
</evidence>
<keyword evidence="1" id="KW-0378">Hydrolase</keyword>
<keyword evidence="1" id="KW-0436">Ligase</keyword>
<dbReference type="Proteomes" id="UP000323142">
    <property type="component" value="Unassembled WGS sequence"/>
</dbReference>
<dbReference type="SUPFAM" id="SSF56300">
    <property type="entry name" value="Metallo-dependent phosphatases"/>
    <property type="match status" value="1"/>
</dbReference>
<dbReference type="PANTHER" id="PTHR39323:SF1">
    <property type="entry name" value="BLR1149 PROTEIN"/>
    <property type="match status" value="1"/>
</dbReference>
<dbReference type="InterPro" id="IPR029052">
    <property type="entry name" value="Metallo-depent_PP-like"/>
</dbReference>
<evidence type="ECO:0000313" key="2">
    <source>
        <dbReference type="Proteomes" id="UP000323142"/>
    </source>
</evidence>
<name>A0A5B2VUR9_9HYPH</name>
<reference evidence="1 2" key="1">
    <citation type="submission" date="2019-09" db="EMBL/GenBank/DDBJ databases">
        <title>Salinarimonas rosea gen. nov., sp. nov., a new member of the a-2 subgroup of the Proteobacteria.</title>
        <authorList>
            <person name="Liu J."/>
        </authorList>
    </citation>
    <scope>NUCLEOTIDE SEQUENCE [LARGE SCALE GENOMIC DNA]</scope>
    <source>
        <strain evidence="1 2">BN140002</strain>
    </source>
</reference>
<dbReference type="AlphaFoldDB" id="A0A5B2VUR9"/>
<dbReference type="EMBL" id="VUOA01000007">
    <property type="protein sequence ID" value="KAA2242062.1"/>
    <property type="molecule type" value="Genomic_DNA"/>
</dbReference>